<dbReference type="GO" id="GO:0016491">
    <property type="term" value="F:oxidoreductase activity"/>
    <property type="evidence" value="ECO:0007669"/>
    <property type="project" value="UniProtKB-KW"/>
</dbReference>
<organism evidence="5 6">
    <name type="scientific">Petromyces alliaceus</name>
    <name type="common">Aspergillus alliaceus</name>
    <dbReference type="NCBI Taxonomy" id="209559"/>
    <lineage>
        <taxon>Eukaryota</taxon>
        <taxon>Fungi</taxon>
        <taxon>Dikarya</taxon>
        <taxon>Ascomycota</taxon>
        <taxon>Pezizomycotina</taxon>
        <taxon>Eurotiomycetes</taxon>
        <taxon>Eurotiomycetidae</taxon>
        <taxon>Eurotiales</taxon>
        <taxon>Aspergillaceae</taxon>
        <taxon>Aspergillus</taxon>
        <taxon>Aspergillus subgen. Circumdati</taxon>
    </lineage>
</organism>
<evidence type="ECO:0000313" key="6">
    <source>
        <dbReference type="Proteomes" id="UP000541154"/>
    </source>
</evidence>
<keyword evidence="6" id="KW-1185">Reference proteome</keyword>
<evidence type="ECO:0000256" key="2">
    <source>
        <dbReference type="ARBA" id="ARBA00022857"/>
    </source>
</evidence>
<dbReference type="SUPFAM" id="SSF51735">
    <property type="entry name" value="NAD(P)-binding Rossmann-fold domains"/>
    <property type="match status" value="1"/>
</dbReference>
<name>A0A8H6E535_PETAA</name>
<comment type="caution">
    <text evidence="5">The sequence shown here is derived from an EMBL/GenBank/DDBJ whole genome shotgun (WGS) entry which is preliminary data.</text>
</comment>
<protein>
    <recommendedName>
        <fullName evidence="4">NmrA-like domain-containing protein</fullName>
    </recommendedName>
</protein>
<dbReference type="InterPro" id="IPR036291">
    <property type="entry name" value="NAD(P)-bd_dom_sf"/>
</dbReference>
<evidence type="ECO:0000256" key="3">
    <source>
        <dbReference type="ARBA" id="ARBA00023002"/>
    </source>
</evidence>
<dbReference type="Pfam" id="PF05368">
    <property type="entry name" value="NmrA"/>
    <property type="match status" value="1"/>
</dbReference>
<dbReference type="PANTHER" id="PTHR47706:SF4">
    <property type="entry name" value="NMRA-LIKE DOMAIN-CONTAINING PROTEIN"/>
    <property type="match status" value="1"/>
</dbReference>
<evidence type="ECO:0000259" key="4">
    <source>
        <dbReference type="Pfam" id="PF05368"/>
    </source>
</evidence>
<dbReference type="AlphaFoldDB" id="A0A8H6E535"/>
<accession>A0A8H6E535</accession>
<dbReference type="Proteomes" id="UP000541154">
    <property type="component" value="Unassembled WGS sequence"/>
</dbReference>
<dbReference type="InterPro" id="IPR051609">
    <property type="entry name" value="NmrA/Isoflavone_reductase-like"/>
</dbReference>
<evidence type="ECO:0000313" key="5">
    <source>
        <dbReference type="EMBL" id="KAF5859787.1"/>
    </source>
</evidence>
<sequence length="336" mass="37452">MVKIAIAGGSGNVAREIIDALLAVKKHDILVLSRKEVPAGEAPQSITWVKADYEDPKQLVQALQGVHTVLSFVSTVDDPASTAQKSLIDAAVEAGVKRFAPSEWATSSMEHLGWYAYKAEIRRYLQDLNKDKKVLEYTLFQPGLFVNYFTHPHQSSRHVHSMEMTIDFANRRAILLDGGDDDYLTLTTVQDVANVVARAVDFEGEWPVVGGIRGTDVTIRQLVALGEKVRGRSNYSTKYKKVLIFSELGGAPFKIERVKAQDLESGAWKTSWVPKLDHPSIPPEQVDVFSRVIVVGFLRAIAAKAYNISDEWNRLLPDYKFTQAEEFLTGAWHGKP</sequence>
<dbReference type="PANTHER" id="PTHR47706">
    <property type="entry name" value="NMRA-LIKE FAMILY PROTEIN"/>
    <property type="match status" value="1"/>
</dbReference>
<evidence type="ECO:0000256" key="1">
    <source>
        <dbReference type="ARBA" id="ARBA00005725"/>
    </source>
</evidence>
<keyword evidence="3" id="KW-0560">Oxidoreductase</keyword>
<dbReference type="InterPro" id="IPR008030">
    <property type="entry name" value="NmrA-like"/>
</dbReference>
<proteinExistence type="inferred from homology"/>
<reference evidence="5 6" key="1">
    <citation type="submission" date="2019-04" db="EMBL/GenBank/DDBJ databases">
        <title>Aspergillus burnettii sp. nov., novel species from soil in southeast Queensland.</title>
        <authorList>
            <person name="Gilchrist C.L.M."/>
            <person name="Pitt J.I."/>
            <person name="Lange L."/>
            <person name="Lacey H.J."/>
            <person name="Vuong D."/>
            <person name="Midgley D.J."/>
            <person name="Greenfield P."/>
            <person name="Bradbury M."/>
            <person name="Lacey E."/>
            <person name="Busk P.K."/>
            <person name="Pilgaard B."/>
            <person name="Chooi Y.H."/>
            <person name="Piggott A.M."/>
        </authorList>
    </citation>
    <scope>NUCLEOTIDE SEQUENCE [LARGE SCALE GENOMIC DNA]</scope>
    <source>
        <strain evidence="5 6">FRR 5400</strain>
    </source>
</reference>
<keyword evidence="2" id="KW-0521">NADP</keyword>
<gene>
    <name evidence="5" type="ORF">ETB97_002450</name>
</gene>
<dbReference type="EMBL" id="SPNV01000153">
    <property type="protein sequence ID" value="KAF5859787.1"/>
    <property type="molecule type" value="Genomic_DNA"/>
</dbReference>
<feature type="domain" description="NmrA-like" evidence="4">
    <location>
        <begin position="3"/>
        <end position="235"/>
    </location>
</feature>
<comment type="similarity">
    <text evidence="1">Belongs to the NmrA-type oxidoreductase family. Isoflavone reductase subfamily.</text>
</comment>
<dbReference type="Gene3D" id="3.40.50.720">
    <property type="entry name" value="NAD(P)-binding Rossmann-like Domain"/>
    <property type="match status" value="1"/>
</dbReference>